<keyword evidence="7" id="KW-0614">Plasmid</keyword>
<evidence type="ECO:0000256" key="2">
    <source>
        <dbReference type="ARBA" id="ARBA00022670"/>
    </source>
</evidence>
<dbReference type="InterPro" id="IPR036426">
    <property type="entry name" value="Bulb-type_lectin_dom_sf"/>
</dbReference>
<evidence type="ECO:0000313" key="7">
    <source>
        <dbReference type="EMBL" id="XCH13814.1"/>
    </source>
</evidence>
<dbReference type="Gene3D" id="2.90.10.10">
    <property type="entry name" value="Bulb-type lectin domain"/>
    <property type="match status" value="4"/>
</dbReference>
<dbReference type="SUPFAM" id="SSF51110">
    <property type="entry name" value="alpha-D-mannose-specific plant lectins"/>
    <property type="match status" value="2"/>
</dbReference>
<dbReference type="EMBL" id="CP159280">
    <property type="protein sequence ID" value="XCH13814.1"/>
    <property type="molecule type" value="Genomic_DNA"/>
</dbReference>
<dbReference type="Gene3D" id="3.90.1720.10">
    <property type="entry name" value="endopeptidase domain like (from Nostoc punctiforme)"/>
    <property type="match status" value="1"/>
</dbReference>
<dbReference type="SUPFAM" id="SSF54001">
    <property type="entry name" value="Cysteine proteinases"/>
    <property type="match status" value="1"/>
</dbReference>
<name>A0AAU8EWD0_9MICC</name>
<organism evidence="7">
    <name type="scientific">Arthrobacter sp. K5</name>
    <dbReference type="NCBI Taxonomy" id="2839623"/>
    <lineage>
        <taxon>Bacteria</taxon>
        <taxon>Bacillati</taxon>
        <taxon>Actinomycetota</taxon>
        <taxon>Actinomycetes</taxon>
        <taxon>Micrococcales</taxon>
        <taxon>Micrococcaceae</taxon>
        <taxon>Arthrobacter</taxon>
    </lineage>
</organism>
<reference evidence="7" key="1">
    <citation type="submission" date="2024-06" db="EMBL/GenBank/DDBJ databases">
        <title>Biodegradation of dimethachlon by Arthrobacter sp. K5: mechanistic insights and ecological implications.</title>
        <authorList>
            <person name="Hu S."/>
            <person name="Lu P."/>
        </authorList>
    </citation>
    <scope>NUCLEOTIDE SEQUENCE</scope>
    <source>
        <strain evidence="7">K5</strain>
        <plasmid evidence="7">unnamed</plasmid>
    </source>
</reference>
<feature type="domain" description="NlpC/P60" evidence="6">
    <location>
        <begin position="527"/>
        <end position="654"/>
    </location>
</feature>
<dbReference type="AlphaFoldDB" id="A0AAU8EWD0"/>
<evidence type="ECO:0000259" key="6">
    <source>
        <dbReference type="PROSITE" id="PS51935"/>
    </source>
</evidence>
<dbReference type="InterPro" id="IPR051202">
    <property type="entry name" value="Peptidase_C40"/>
</dbReference>
<dbReference type="Gene3D" id="2.60.40.2700">
    <property type="match status" value="3"/>
</dbReference>
<dbReference type="InterPro" id="IPR001480">
    <property type="entry name" value="Bulb-type_lectin_dom"/>
</dbReference>
<dbReference type="InterPro" id="IPR038765">
    <property type="entry name" value="Papain-like_cys_pep_sf"/>
</dbReference>
<dbReference type="GO" id="GO:0006508">
    <property type="term" value="P:proteolysis"/>
    <property type="evidence" value="ECO:0007669"/>
    <property type="project" value="UniProtKB-KW"/>
</dbReference>
<keyword evidence="4" id="KW-0788">Thiol protease</keyword>
<evidence type="ECO:0000256" key="3">
    <source>
        <dbReference type="ARBA" id="ARBA00022801"/>
    </source>
</evidence>
<evidence type="ECO:0000259" key="5">
    <source>
        <dbReference type="PROSITE" id="PS50927"/>
    </source>
</evidence>
<gene>
    <name evidence="7" type="ORF">ABRP34_23485</name>
</gene>
<dbReference type="InterPro" id="IPR000064">
    <property type="entry name" value="NLP_P60_dom"/>
</dbReference>
<dbReference type="GO" id="GO:0008234">
    <property type="term" value="F:cysteine-type peptidase activity"/>
    <property type="evidence" value="ECO:0007669"/>
    <property type="project" value="UniProtKB-KW"/>
</dbReference>
<dbReference type="SMART" id="SM00108">
    <property type="entry name" value="B_lectin"/>
    <property type="match status" value="2"/>
</dbReference>
<dbReference type="PANTHER" id="PTHR47053:SF1">
    <property type="entry name" value="MUREIN DD-ENDOPEPTIDASE MEPH-RELATED"/>
    <property type="match status" value="1"/>
</dbReference>
<dbReference type="Pfam" id="PF00877">
    <property type="entry name" value="NLPC_P60"/>
    <property type="match status" value="1"/>
</dbReference>
<feature type="domain" description="Bulb-type lectin" evidence="5">
    <location>
        <begin position="300"/>
        <end position="407"/>
    </location>
</feature>
<evidence type="ECO:0000256" key="4">
    <source>
        <dbReference type="ARBA" id="ARBA00022807"/>
    </source>
</evidence>
<evidence type="ECO:0000256" key="1">
    <source>
        <dbReference type="ARBA" id="ARBA00007074"/>
    </source>
</evidence>
<protein>
    <submittedName>
        <fullName evidence="7">NlpC/P60 family protein</fullName>
    </submittedName>
</protein>
<keyword evidence="2" id="KW-0645">Protease</keyword>
<dbReference type="RefSeq" id="WP_353713521.1">
    <property type="nucleotide sequence ID" value="NZ_CP159280.1"/>
</dbReference>
<accession>A0AAU8EWD0</accession>
<comment type="similarity">
    <text evidence="1">Belongs to the peptidase C40 family.</text>
</comment>
<keyword evidence="3" id="KW-0378">Hydrolase</keyword>
<geneLocation type="plasmid" evidence="7">
    <name>unnamed</name>
</geneLocation>
<dbReference type="PROSITE" id="PS51935">
    <property type="entry name" value="NLPC_P60"/>
    <property type="match status" value="1"/>
</dbReference>
<feature type="domain" description="Bulb-type lectin" evidence="5">
    <location>
        <begin position="410"/>
        <end position="517"/>
    </location>
</feature>
<sequence length="654" mass="66209">MGTGRLGRVVGLFITLAIMMGLVGLPGATAAGTLTAPVPSVAGTAKVGARLTAVPGSWGPAPVALRYQWLRSGLAIPGATGASYIGTAADRGKLLSVRVAGSKTGYTSVARTSRATAAVAAGTLAAAVPTVTGSAKVGSRLTASPGTWGPAPVTLRYQWLRAGTAVPGATGASYVQTAADSGKALSVRVTGSKTGYGTVARTSRTAGLVAAGTLMGTVPTVTGTAREGFRLTANPGAWGPAPITLSYQWLRAGTPISGATGQSYMLTGADAGKSISVRVTGAKAGYAPLTKTSTALATSTDTLGPGAVLRANNSLLSTDGRFRLIMQGDGNLVAYGPTGAVWATATSGAGNWAVMQGDGNLVVYTAAGKSLWGSGTDGLGESSLVMQSDGNLVIYHAGYPTWARHGGALYFKLAPNTTLTANQWRLSLDRRFRLIMQGDGNLVMYGPNGALWATATTGAGNWAIMQSDGNLVVYTATNKPVWDSRTAGLPGGELHVQTDGNLVIYQAGKAVWTRSDGAGAGAVPPPSGGAATAIAVARSKISGGSYVWGGTGPTGFDCSGLVQFSFAAGGISVPRTATQQYAGTSNKIPLAQAQPGDLVFFGTPGNFWHVGIYTGNGKMVNALNPAVGILELPINQLLDTSGRPVTPYAYVARY</sequence>
<dbReference type="PROSITE" id="PS50927">
    <property type="entry name" value="BULB_LECTIN"/>
    <property type="match status" value="2"/>
</dbReference>
<dbReference type="PANTHER" id="PTHR47053">
    <property type="entry name" value="MUREIN DD-ENDOPEPTIDASE MEPH-RELATED"/>
    <property type="match status" value="1"/>
</dbReference>
<proteinExistence type="inferred from homology"/>